<dbReference type="PANTHER" id="PTHR38342:SF2">
    <property type="entry name" value="INNER MEMBRANE OR EXPORTED"/>
    <property type="match status" value="1"/>
</dbReference>
<sequence length="165" mass="17587">MRNFTAVGLGFIALIAGLTVTYFSRQQAVAQATAATGLVVKSSPYSVEETETRFKKILEAKGLNLFATVDHAQNASGAGLELRPTRVVIFGNPKVGTPLMQCQQTIAIDLPQKVLIWEDAQGEVQLAYNDPQYLGGRHRLDGCGAESIKTISGALNNLTNGAIAP</sequence>
<dbReference type="Gene3D" id="3.30.310.70">
    <property type="entry name" value="TT1751-like domain"/>
    <property type="match status" value="1"/>
</dbReference>
<keyword evidence="3" id="KW-1185">Reference proteome</keyword>
<evidence type="ECO:0000313" key="3">
    <source>
        <dbReference type="Proteomes" id="UP000615026"/>
    </source>
</evidence>
<gene>
    <name evidence="2" type="ORF">IQ260_13555</name>
</gene>
<proteinExistence type="predicted"/>
<dbReference type="Pfam" id="PF03625">
    <property type="entry name" value="DUF302"/>
    <property type="match status" value="1"/>
</dbReference>
<dbReference type="RefSeq" id="WP_193993641.1">
    <property type="nucleotide sequence ID" value="NZ_JADEXP010000111.1"/>
</dbReference>
<dbReference type="InterPro" id="IPR035923">
    <property type="entry name" value="TT1751-like_sf"/>
</dbReference>
<name>A0A928ZUH2_LEPEC</name>
<feature type="domain" description="DUF302" evidence="1">
    <location>
        <begin position="69"/>
        <end position="131"/>
    </location>
</feature>
<dbReference type="AlphaFoldDB" id="A0A928ZUH2"/>
<organism evidence="2 3">
    <name type="scientific">Leptolyngbya cf. ectocarpi LEGE 11479</name>
    <dbReference type="NCBI Taxonomy" id="1828722"/>
    <lineage>
        <taxon>Bacteria</taxon>
        <taxon>Bacillati</taxon>
        <taxon>Cyanobacteriota</taxon>
        <taxon>Cyanophyceae</taxon>
        <taxon>Leptolyngbyales</taxon>
        <taxon>Leptolyngbyaceae</taxon>
        <taxon>Leptolyngbya group</taxon>
        <taxon>Leptolyngbya</taxon>
    </lineage>
</organism>
<dbReference type="Proteomes" id="UP000615026">
    <property type="component" value="Unassembled WGS sequence"/>
</dbReference>
<dbReference type="CDD" id="cd14797">
    <property type="entry name" value="DUF302"/>
    <property type="match status" value="1"/>
</dbReference>
<dbReference type="SUPFAM" id="SSF103247">
    <property type="entry name" value="TT1751-like"/>
    <property type="match status" value="1"/>
</dbReference>
<reference evidence="2" key="1">
    <citation type="submission" date="2020-10" db="EMBL/GenBank/DDBJ databases">
        <authorList>
            <person name="Castelo-Branco R."/>
            <person name="Eusebio N."/>
            <person name="Adriana R."/>
            <person name="Vieira A."/>
            <person name="Brugerolle De Fraissinette N."/>
            <person name="Rezende De Castro R."/>
            <person name="Schneider M.P."/>
            <person name="Vasconcelos V."/>
            <person name="Leao P.N."/>
        </authorList>
    </citation>
    <scope>NUCLEOTIDE SEQUENCE</scope>
    <source>
        <strain evidence="2">LEGE 11479</strain>
    </source>
</reference>
<comment type="caution">
    <text evidence="2">The sequence shown here is derived from an EMBL/GenBank/DDBJ whole genome shotgun (WGS) entry which is preliminary data.</text>
</comment>
<dbReference type="EMBL" id="JADEXP010000111">
    <property type="protein sequence ID" value="MBE9067681.1"/>
    <property type="molecule type" value="Genomic_DNA"/>
</dbReference>
<accession>A0A928ZUH2</accession>
<protein>
    <submittedName>
        <fullName evidence="2">DUF302 domain-containing protein</fullName>
    </submittedName>
</protein>
<dbReference type="InterPro" id="IPR005180">
    <property type="entry name" value="DUF302"/>
</dbReference>
<evidence type="ECO:0000259" key="1">
    <source>
        <dbReference type="Pfam" id="PF03625"/>
    </source>
</evidence>
<evidence type="ECO:0000313" key="2">
    <source>
        <dbReference type="EMBL" id="MBE9067681.1"/>
    </source>
</evidence>
<dbReference type="PANTHER" id="PTHR38342">
    <property type="entry name" value="SLR5037 PROTEIN"/>
    <property type="match status" value="1"/>
</dbReference>